<gene>
    <name evidence="2" type="ORF">OCTVUL_1B026114</name>
</gene>
<dbReference type="Proteomes" id="UP001162480">
    <property type="component" value="Chromosome 4"/>
</dbReference>
<sequence length="180" mass="20158">MRPVEHSENLPLPKPPYQEMQSSNSAYDHSSGECVDPNDPESENKPISFSQEALNDFDVVVVVVSAAAAVVQMQPSMVSYKTNLKDLVNTIGLKINEKKAYTLFKNITDADLVTLNDKPIANVDEFNYQGTKITTDGNCIHEINTKINKANQSFVGVLFNYRESWTQQEDTERSSKLSPR</sequence>
<protein>
    <submittedName>
        <fullName evidence="2">Uncharacterized protein</fullName>
    </submittedName>
</protein>
<evidence type="ECO:0000313" key="3">
    <source>
        <dbReference type="Proteomes" id="UP001162480"/>
    </source>
</evidence>
<feature type="compositionally biased region" description="Polar residues" evidence="1">
    <location>
        <begin position="19"/>
        <end position="28"/>
    </location>
</feature>
<evidence type="ECO:0000256" key="1">
    <source>
        <dbReference type="SAM" id="MobiDB-lite"/>
    </source>
</evidence>
<feature type="region of interest" description="Disordered" evidence="1">
    <location>
        <begin position="1"/>
        <end position="46"/>
    </location>
</feature>
<accession>A0AA36F1U4</accession>
<organism evidence="2 3">
    <name type="scientific">Octopus vulgaris</name>
    <name type="common">Common octopus</name>
    <dbReference type="NCBI Taxonomy" id="6645"/>
    <lineage>
        <taxon>Eukaryota</taxon>
        <taxon>Metazoa</taxon>
        <taxon>Spiralia</taxon>
        <taxon>Lophotrochozoa</taxon>
        <taxon>Mollusca</taxon>
        <taxon>Cephalopoda</taxon>
        <taxon>Coleoidea</taxon>
        <taxon>Octopodiformes</taxon>
        <taxon>Octopoda</taxon>
        <taxon>Incirrata</taxon>
        <taxon>Octopodidae</taxon>
        <taxon>Octopus</taxon>
    </lineage>
</organism>
<dbReference type="AlphaFoldDB" id="A0AA36F1U4"/>
<reference evidence="2" key="1">
    <citation type="submission" date="2023-08" db="EMBL/GenBank/DDBJ databases">
        <authorList>
            <person name="Alioto T."/>
            <person name="Alioto T."/>
            <person name="Gomez Garrido J."/>
        </authorList>
    </citation>
    <scope>NUCLEOTIDE SEQUENCE</scope>
</reference>
<name>A0AA36F1U4_OCTVU</name>
<dbReference type="EMBL" id="OX597817">
    <property type="protein sequence ID" value="CAI9721399.1"/>
    <property type="molecule type" value="Genomic_DNA"/>
</dbReference>
<evidence type="ECO:0000313" key="2">
    <source>
        <dbReference type="EMBL" id="CAI9721399.1"/>
    </source>
</evidence>
<keyword evidence="3" id="KW-1185">Reference proteome</keyword>
<proteinExistence type="predicted"/>